<dbReference type="InterPro" id="IPR000214">
    <property type="entry name" value="Znf_DNA_glyclase/AP_lyase"/>
</dbReference>
<keyword evidence="13" id="KW-0511">Multifunctional enzyme</keyword>
<dbReference type="GO" id="GO:0006284">
    <property type="term" value="P:base-excision repair"/>
    <property type="evidence" value="ECO:0007669"/>
    <property type="project" value="InterPro"/>
</dbReference>
<feature type="domain" description="Formamidopyrimidine-DNA glycosylase catalytic" evidence="18">
    <location>
        <begin position="2"/>
        <end position="123"/>
    </location>
</feature>
<dbReference type="PROSITE" id="PS01242">
    <property type="entry name" value="ZF_FPG_1"/>
    <property type="match status" value="1"/>
</dbReference>
<evidence type="ECO:0000256" key="1">
    <source>
        <dbReference type="ARBA" id="ARBA00001668"/>
    </source>
</evidence>
<dbReference type="NCBIfam" id="NF002211">
    <property type="entry name" value="PRK01103.1"/>
    <property type="match status" value="1"/>
</dbReference>
<dbReference type="PROSITE" id="PS51068">
    <property type="entry name" value="FPG_CAT"/>
    <property type="match status" value="1"/>
</dbReference>
<comment type="catalytic activity">
    <reaction evidence="1">
        <text>Hydrolysis of DNA containing ring-opened 7-methylguanine residues, releasing 2,6-diamino-4-hydroxy-5-(N-methyl)formamidopyrimidine.</text>
        <dbReference type="EC" id="3.2.2.23"/>
    </reaction>
</comment>
<dbReference type="NCBIfam" id="TIGR00577">
    <property type="entry name" value="fpg"/>
    <property type="match status" value="1"/>
</dbReference>
<dbReference type="InterPro" id="IPR010979">
    <property type="entry name" value="Ribosomal_uS13-like_H2TH"/>
</dbReference>
<dbReference type="Pfam" id="PF06831">
    <property type="entry name" value="H2TH"/>
    <property type="match status" value="1"/>
</dbReference>
<evidence type="ECO:0000313" key="19">
    <source>
        <dbReference type="EMBL" id="OGM12143.1"/>
    </source>
</evidence>
<dbReference type="PANTHER" id="PTHR22993:SF9">
    <property type="entry name" value="FORMAMIDOPYRIMIDINE-DNA GLYCOSYLASE"/>
    <property type="match status" value="1"/>
</dbReference>
<dbReference type="SUPFAM" id="SSF57716">
    <property type="entry name" value="Glucocorticoid receptor-like (DNA-binding domain)"/>
    <property type="match status" value="1"/>
</dbReference>
<dbReference type="SUPFAM" id="SSF81624">
    <property type="entry name" value="N-terminal domain of MutM-like DNA repair proteins"/>
    <property type="match status" value="1"/>
</dbReference>
<evidence type="ECO:0000256" key="4">
    <source>
        <dbReference type="ARBA" id="ARBA00011245"/>
    </source>
</evidence>
<evidence type="ECO:0000256" key="5">
    <source>
        <dbReference type="ARBA" id="ARBA00022723"/>
    </source>
</evidence>
<comment type="subunit">
    <text evidence="4">Monomer.</text>
</comment>
<dbReference type="CDD" id="cd08966">
    <property type="entry name" value="EcFpg-like_N"/>
    <property type="match status" value="1"/>
</dbReference>
<evidence type="ECO:0000256" key="2">
    <source>
        <dbReference type="ARBA" id="ARBA00001947"/>
    </source>
</evidence>
<evidence type="ECO:0000313" key="20">
    <source>
        <dbReference type="Proteomes" id="UP000177053"/>
    </source>
</evidence>
<dbReference type="InterPro" id="IPR010663">
    <property type="entry name" value="Znf_FPG/IleRS"/>
</dbReference>
<evidence type="ECO:0000256" key="12">
    <source>
        <dbReference type="ARBA" id="ARBA00023239"/>
    </source>
</evidence>
<dbReference type="InterPro" id="IPR020629">
    <property type="entry name" value="FPG_Glyclase"/>
</dbReference>
<keyword evidence="5" id="KW-0479">Metal-binding</keyword>
<dbReference type="GO" id="GO:0008270">
    <property type="term" value="F:zinc ion binding"/>
    <property type="evidence" value="ECO:0007669"/>
    <property type="project" value="UniProtKB-KW"/>
</dbReference>
<comment type="catalytic activity">
    <reaction evidence="15">
        <text>2'-deoxyribonucleotide-(2'-deoxyribose 5'-phosphate)-2'-deoxyribonucleotide-DNA = a 3'-end 2'-deoxyribonucleotide-(2,3-dehydro-2,3-deoxyribose 5'-phosphate)-DNA + a 5'-end 5'-phospho-2'-deoxyribonucleoside-DNA + H(+)</text>
        <dbReference type="Rhea" id="RHEA:66592"/>
        <dbReference type="Rhea" id="RHEA-COMP:13180"/>
        <dbReference type="Rhea" id="RHEA-COMP:16897"/>
        <dbReference type="Rhea" id="RHEA-COMP:17067"/>
        <dbReference type="ChEBI" id="CHEBI:15378"/>
        <dbReference type="ChEBI" id="CHEBI:136412"/>
        <dbReference type="ChEBI" id="CHEBI:157695"/>
        <dbReference type="ChEBI" id="CHEBI:167181"/>
        <dbReference type="EC" id="4.2.99.18"/>
    </reaction>
</comment>
<evidence type="ECO:0000256" key="3">
    <source>
        <dbReference type="ARBA" id="ARBA00009409"/>
    </source>
</evidence>
<organism evidence="19 20">
    <name type="scientific">Candidatus Woesebacteria bacterium RBG_16_34_12</name>
    <dbReference type="NCBI Taxonomy" id="1802480"/>
    <lineage>
        <taxon>Bacteria</taxon>
        <taxon>Candidatus Woeseibacteriota</taxon>
    </lineage>
</organism>
<comment type="caution">
    <text evidence="19">The sequence shown here is derived from an EMBL/GenBank/DDBJ whole genome shotgun (WGS) entry which is preliminary data.</text>
</comment>
<keyword evidence="8" id="KW-0378">Hydrolase</keyword>
<dbReference type="EMBL" id="MGFS01000003">
    <property type="protein sequence ID" value="OGM12143.1"/>
    <property type="molecule type" value="Genomic_DNA"/>
</dbReference>
<dbReference type="InterPro" id="IPR035937">
    <property type="entry name" value="FPG_N"/>
</dbReference>
<evidence type="ECO:0000256" key="11">
    <source>
        <dbReference type="ARBA" id="ARBA00023204"/>
    </source>
</evidence>
<keyword evidence="10" id="KW-0238">DNA-binding</keyword>
<dbReference type="InterPro" id="IPR015886">
    <property type="entry name" value="H2TH_FPG"/>
</dbReference>
<name>A0A1F7XB04_9BACT</name>
<dbReference type="InterPro" id="IPR015887">
    <property type="entry name" value="DNA_glyclase_Znf_dom_DNA_BS"/>
</dbReference>
<keyword evidence="7 16" id="KW-0863">Zinc-finger</keyword>
<evidence type="ECO:0000256" key="6">
    <source>
        <dbReference type="ARBA" id="ARBA00022763"/>
    </source>
</evidence>
<dbReference type="GO" id="GO:0140078">
    <property type="term" value="F:class I DNA-(apurinic or apyrimidinic site) endonuclease activity"/>
    <property type="evidence" value="ECO:0007669"/>
    <property type="project" value="UniProtKB-EC"/>
</dbReference>
<dbReference type="Gene3D" id="3.20.190.10">
    <property type="entry name" value="MutM-like, N-terminal"/>
    <property type="match status" value="1"/>
</dbReference>
<dbReference type="GO" id="GO:0003684">
    <property type="term" value="F:damaged DNA binding"/>
    <property type="evidence" value="ECO:0007669"/>
    <property type="project" value="InterPro"/>
</dbReference>
<proteinExistence type="inferred from homology"/>
<gene>
    <name evidence="19" type="ORF">A2Z22_03575</name>
</gene>
<dbReference type="AlphaFoldDB" id="A0A1F7XB04"/>
<accession>A0A1F7XB04</accession>
<dbReference type="FunFam" id="1.10.8.50:FF:000003">
    <property type="entry name" value="Formamidopyrimidine-DNA glycosylase"/>
    <property type="match status" value="1"/>
</dbReference>
<dbReference type="SMART" id="SM00898">
    <property type="entry name" value="Fapy_DNA_glyco"/>
    <property type="match status" value="1"/>
</dbReference>
<evidence type="ECO:0000259" key="18">
    <source>
        <dbReference type="PROSITE" id="PS51068"/>
    </source>
</evidence>
<comment type="cofactor">
    <cofactor evidence="2">
        <name>Zn(2+)</name>
        <dbReference type="ChEBI" id="CHEBI:29105"/>
    </cofactor>
</comment>
<keyword evidence="11" id="KW-0234">DNA repair</keyword>
<protein>
    <submittedName>
        <fullName evidence="19">DNA-formamidopyrimidine glycosylase</fullName>
    </submittedName>
</protein>
<dbReference type="PROSITE" id="PS51066">
    <property type="entry name" value="ZF_FPG_2"/>
    <property type="match status" value="1"/>
</dbReference>
<evidence type="ECO:0000256" key="13">
    <source>
        <dbReference type="ARBA" id="ARBA00023268"/>
    </source>
</evidence>
<dbReference type="GO" id="GO:0034039">
    <property type="term" value="F:8-oxo-7,8-dihydroguanine DNA N-glycosylase activity"/>
    <property type="evidence" value="ECO:0007669"/>
    <property type="project" value="TreeGrafter"/>
</dbReference>
<evidence type="ECO:0000256" key="15">
    <source>
        <dbReference type="ARBA" id="ARBA00044632"/>
    </source>
</evidence>
<keyword evidence="6" id="KW-0227">DNA damage</keyword>
<evidence type="ECO:0000256" key="14">
    <source>
        <dbReference type="ARBA" id="ARBA00023295"/>
    </source>
</evidence>
<evidence type="ECO:0000256" key="7">
    <source>
        <dbReference type="ARBA" id="ARBA00022771"/>
    </source>
</evidence>
<reference evidence="19 20" key="1">
    <citation type="journal article" date="2016" name="Nat. Commun.">
        <title>Thousands of microbial genomes shed light on interconnected biogeochemical processes in an aquifer system.</title>
        <authorList>
            <person name="Anantharaman K."/>
            <person name="Brown C.T."/>
            <person name="Hug L.A."/>
            <person name="Sharon I."/>
            <person name="Castelle C.J."/>
            <person name="Probst A.J."/>
            <person name="Thomas B.C."/>
            <person name="Singh A."/>
            <person name="Wilkins M.J."/>
            <person name="Karaoz U."/>
            <person name="Brodie E.L."/>
            <person name="Williams K.H."/>
            <person name="Hubbard S.S."/>
            <person name="Banfield J.F."/>
        </authorList>
    </citation>
    <scope>NUCLEOTIDE SEQUENCE [LARGE SCALE GENOMIC DNA]</scope>
</reference>
<dbReference type="PANTHER" id="PTHR22993">
    <property type="entry name" value="FORMAMIDOPYRIMIDINE-DNA GLYCOSYLASE"/>
    <property type="match status" value="1"/>
</dbReference>
<evidence type="ECO:0000256" key="8">
    <source>
        <dbReference type="ARBA" id="ARBA00022801"/>
    </source>
</evidence>
<comment type="similarity">
    <text evidence="3">Belongs to the FPG family.</text>
</comment>
<dbReference type="Gene3D" id="1.10.8.50">
    <property type="match status" value="1"/>
</dbReference>
<evidence type="ECO:0000256" key="9">
    <source>
        <dbReference type="ARBA" id="ARBA00022833"/>
    </source>
</evidence>
<feature type="domain" description="FPG-type" evidence="17">
    <location>
        <begin position="256"/>
        <end position="291"/>
    </location>
</feature>
<dbReference type="Pfam" id="PF06827">
    <property type="entry name" value="zf-FPG_IleRS"/>
    <property type="match status" value="1"/>
</dbReference>
<evidence type="ECO:0000256" key="16">
    <source>
        <dbReference type="PROSITE-ProRule" id="PRU00391"/>
    </source>
</evidence>
<sequence>MPELPEVESIRLQLEKYLVDHVIKDVEIRYHKCFQGSKKDLIGGKVKQVRRFGKVLVIDLDNRYSMLIHVRMTGQLIYKGPNLKKVQKLSEKVKGGLGGKHTHVIFHLDYGGKLYYNDVRKFGWIKVAVSSKLKAESKFLKKLGPEPVIDKDNPPENPLTLEKFATVVQASGTSIKSLLMDQKKIAGVGNIYANDALWLVKINPTKVSKKLGTEEIKKLFKALEKVLKEGIKRGGASEIAFITPDGTEGNYQDFTLVYGKERELCLNNCGGKIKKIKISGRGTYYCPNCQKL</sequence>
<keyword evidence="14" id="KW-0326">Glycosidase</keyword>
<dbReference type="SMART" id="SM01232">
    <property type="entry name" value="H2TH"/>
    <property type="match status" value="1"/>
</dbReference>
<dbReference type="SUPFAM" id="SSF46946">
    <property type="entry name" value="S13-like H2TH domain"/>
    <property type="match status" value="1"/>
</dbReference>
<dbReference type="Proteomes" id="UP000177053">
    <property type="component" value="Unassembled WGS sequence"/>
</dbReference>
<evidence type="ECO:0000256" key="10">
    <source>
        <dbReference type="ARBA" id="ARBA00023125"/>
    </source>
</evidence>
<evidence type="ECO:0000259" key="17">
    <source>
        <dbReference type="PROSITE" id="PS51066"/>
    </source>
</evidence>
<dbReference type="InterPro" id="IPR012319">
    <property type="entry name" value="FPG_cat"/>
</dbReference>
<keyword evidence="12" id="KW-0456">Lyase</keyword>
<dbReference type="Pfam" id="PF01149">
    <property type="entry name" value="Fapy_DNA_glyco"/>
    <property type="match status" value="1"/>
</dbReference>
<keyword evidence="9" id="KW-0862">Zinc</keyword>